<dbReference type="Pfam" id="PF00324">
    <property type="entry name" value="AA_permease"/>
    <property type="match status" value="1"/>
</dbReference>
<feature type="transmembrane region" description="Helical" evidence="8">
    <location>
        <begin position="213"/>
        <end position="233"/>
    </location>
</feature>
<feature type="transmembrane region" description="Helical" evidence="8">
    <location>
        <begin position="306"/>
        <end position="331"/>
    </location>
</feature>
<dbReference type="Proteomes" id="UP001244563">
    <property type="component" value="Unassembled WGS sequence"/>
</dbReference>
<feature type="domain" description="Amino acid permease/ SLC12A" evidence="9">
    <location>
        <begin position="32"/>
        <end position="473"/>
    </location>
</feature>
<dbReference type="EMBL" id="JAUSSW010000006">
    <property type="protein sequence ID" value="MDQ0102813.1"/>
    <property type="molecule type" value="Genomic_DNA"/>
</dbReference>
<dbReference type="PIRSF" id="PIRSF006060">
    <property type="entry name" value="AA_transporter"/>
    <property type="match status" value="1"/>
</dbReference>
<dbReference type="InterPro" id="IPR004841">
    <property type="entry name" value="AA-permease/SLC12A_dom"/>
</dbReference>
<sequence>MESSTPLKLDHPADAPPAPLETGLRRSMGPRHLIMIAMGGVIGSGLFLSSGYTISQAGPLGAVIAYLVGAFVVYLVMACLGELAIAYPVSGAFHIYASRSIGPATGFTTAWLYWLCWAVAIGSEFTASGLLMQRWFPGVEVWVWCLVFAAMLFGFNALSSKFFGESEFWFSIIKVGAIIALIVFGGAALFGFHPLSDNDHHPFLFENFNTSGGLFPNGFSGVLVTALAVFYAFSGSELIGVAAGETKDPARNIPKAMRSTVIRLLIFFVGAIAVIAATVPYDQVGLDESPFVTVFSSVGIPFAADIMNFVIITALLSAGNSGLFSCARMLYSLADEGHAPKALKRLTRRGIPLLALSVSMVGGLASLISSVAAPETVYLALVSVAGFAVVGVWMSITASHFFHRRAFVRNGGRVADLAYKAPFFPVVPILAFGLCLLSLVGIASDPAQVAALYFGIPFVAACYLYFHFRYGRTVKVKQSV</sequence>
<feature type="transmembrane region" description="Helical" evidence="8">
    <location>
        <begin position="171"/>
        <end position="193"/>
    </location>
</feature>
<dbReference type="InterPro" id="IPR004840">
    <property type="entry name" value="Amino_acid_permease_CS"/>
</dbReference>
<evidence type="ECO:0000256" key="1">
    <source>
        <dbReference type="ARBA" id="ARBA00004141"/>
    </source>
</evidence>
<dbReference type="PANTHER" id="PTHR43495:SF5">
    <property type="entry name" value="GAMMA-AMINOBUTYRIC ACID PERMEASE"/>
    <property type="match status" value="1"/>
</dbReference>
<dbReference type="PANTHER" id="PTHR43495">
    <property type="entry name" value="GABA PERMEASE"/>
    <property type="match status" value="1"/>
</dbReference>
<feature type="transmembrane region" description="Helical" evidence="8">
    <location>
        <begin position="450"/>
        <end position="468"/>
    </location>
</feature>
<evidence type="ECO:0000256" key="7">
    <source>
        <dbReference type="SAM" id="MobiDB-lite"/>
    </source>
</evidence>
<dbReference type="Gene3D" id="1.20.1740.10">
    <property type="entry name" value="Amino acid/polyamine transporter I"/>
    <property type="match status" value="1"/>
</dbReference>
<reference evidence="10 11" key="1">
    <citation type="submission" date="2023-07" db="EMBL/GenBank/DDBJ databases">
        <title>Sorghum-associated microbial communities from plants grown in Nebraska, USA.</title>
        <authorList>
            <person name="Schachtman D."/>
        </authorList>
    </citation>
    <scope>NUCLEOTIDE SEQUENCE [LARGE SCALE GENOMIC DNA]</scope>
    <source>
        <strain evidence="10 11">CC523</strain>
    </source>
</reference>
<feature type="transmembrane region" description="Helical" evidence="8">
    <location>
        <begin position="351"/>
        <end position="372"/>
    </location>
</feature>
<feature type="region of interest" description="Disordered" evidence="7">
    <location>
        <begin position="1"/>
        <end position="24"/>
    </location>
</feature>
<evidence type="ECO:0000259" key="9">
    <source>
        <dbReference type="Pfam" id="PF00324"/>
    </source>
</evidence>
<name>A0ABT9TMB2_PAENI</name>
<feature type="transmembrane region" description="Helical" evidence="8">
    <location>
        <begin position="378"/>
        <end position="402"/>
    </location>
</feature>
<keyword evidence="2" id="KW-0813">Transport</keyword>
<feature type="transmembrane region" description="Helical" evidence="8">
    <location>
        <begin position="101"/>
        <end position="121"/>
    </location>
</feature>
<feature type="transmembrane region" description="Helical" evidence="8">
    <location>
        <begin position="423"/>
        <end position="444"/>
    </location>
</feature>
<feature type="transmembrane region" description="Helical" evidence="8">
    <location>
        <begin position="141"/>
        <end position="159"/>
    </location>
</feature>
<evidence type="ECO:0000256" key="4">
    <source>
        <dbReference type="ARBA" id="ARBA00022970"/>
    </source>
</evidence>
<evidence type="ECO:0000313" key="11">
    <source>
        <dbReference type="Proteomes" id="UP001244563"/>
    </source>
</evidence>
<comment type="subcellular location">
    <subcellularLocation>
        <location evidence="1">Membrane</location>
        <topology evidence="1">Multi-pass membrane protein</topology>
    </subcellularLocation>
</comment>
<feature type="transmembrane region" description="Helical" evidence="8">
    <location>
        <begin position="33"/>
        <end position="52"/>
    </location>
</feature>
<evidence type="ECO:0000256" key="8">
    <source>
        <dbReference type="SAM" id="Phobius"/>
    </source>
</evidence>
<keyword evidence="6 8" id="KW-0472">Membrane</keyword>
<gene>
    <name evidence="10" type="ORF">J2T10_002466</name>
</gene>
<keyword evidence="4" id="KW-0029">Amino-acid transport</keyword>
<dbReference type="PROSITE" id="PS00218">
    <property type="entry name" value="AMINO_ACID_PERMEASE_1"/>
    <property type="match status" value="1"/>
</dbReference>
<feature type="transmembrane region" description="Helical" evidence="8">
    <location>
        <begin position="261"/>
        <end position="281"/>
    </location>
</feature>
<evidence type="ECO:0000256" key="6">
    <source>
        <dbReference type="ARBA" id="ARBA00023136"/>
    </source>
</evidence>
<organism evidence="10 11">
    <name type="scientific">Paenarthrobacter nicotinovorans</name>
    <name type="common">Arthrobacter nicotinovorans</name>
    <dbReference type="NCBI Taxonomy" id="29320"/>
    <lineage>
        <taxon>Bacteria</taxon>
        <taxon>Bacillati</taxon>
        <taxon>Actinomycetota</taxon>
        <taxon>Actinomycetes</taxon>
        <taxon>Micrococcales</taxon>
        <taxon>Micrococcaceae</taxon>
        <taxon>Paenarthrobacter</taxon>
    </lineage>
</organism>
<comment type="caution">
    <text evidence="10">The sequence shown here is derived from an EMBL/GenBank/DDBJ whole genome shotgun (WGS) entry which is preliminary data.</text>
</comment>
<protein>
    <submittedName>
        <fullName evidence="10">S-methylmethionine transporter</fullName>
    </submittedName>
</protein>
<evidence type="ECO:0000313" key="10">
    <source>
        <dbReference type="EMBL" id="MDQ0102813.1"/>
    </source>
</evidence>
<keyword evidence="3 8" id="KW-0812">Transmembrane</keyword>
<feature type="transmembrane region" description="Helical" evidence="8">
    <location>
        <begin position="64"/>
        <end position="89"/>
    </location>
</feature>
<evidence type="ECO:0000256" key="5">
    <source>
        <dbReference type="ARBA" id="ARBA00022989"/>
    </source>
</evidence>
<evidence type="ECO:0000256" key="3">
    <source>
        <dbReference type="ARBA" id="ARBA00022692"/>
    </source>
</evidence>
<evidence type="ECO:0000256" key="2">
    <source>
        <dbReference type="ARBA" id="ARBA00022448"/>
    </source>
</evidence>
<proteinExistence type="predicted"/>
<keyword evidence="11" id="KW-1185">Reference proteome</keyword>
<keyword evidence="5 8" id="KW-1133">Transmembrane helix</keyword>
<dbReference type="RefSeq" id="WP_039243531.1">
    <property type="nucleotide sequence ID" value="NZ_BDDW01000004.1"/>
</dbReference>
<accession>A0ABT9TMB2</accession>